<keyword evidence="4 7" id="KW-0456">Lyase</keyword>
<dbReference type="InterPro" id="IPR037456">
    <property type="entry name" value="MA1715-like"/>
</dbReference>
<evidence type="ECO:0000313" key="7">
    <source>
        <dbReference type="EMBL" id="QNO45465.1"/>
    </source>
</evidence>
<dbReference type="InterPro" id="IPR003374">
    <property type="entry name" value="ApbE-like_sf"/>
</dbReference>
<evidence type="ECO:0000256" key="4">
    <source>
        <dbReference type="ARBA" id="ARBA00023239"/>
    </source>
</evidence>
<dbReference type="HAMAP" id="MF_01079">
    <property type="entry name" value="UPF0280"/>
    <property type="match status" value="1"/>
</dbReference>
<dbReference type="GO" id="GO:0043436">
    <property type="term" value="P:oxoacid metabolic process"/>
    <property type="evidence" value="ECO:0007669"/>
    <property type="project" value="UniProtKB-ARBA"/>
</dbReference>
<protein>
    <recommendedName>
        <fullName evidence="5">UPF0280 protein LDPHHAMN_00016</fullName>
    </recommendedName>
</protein>
<dbReference type="InterPro" id="IPR015931">
    <property type="entry name" value="Acnase/IPM_dHydase_lsu_aba_1/3"/>
</dbReference>
<organism evidence="7">
    <name type="scientific">Candidatus Methanogaster sp. ANME-2c ERB4</name>
    <dbReference type="NCBI Taxonomy" id="2759911"/>
    <lineage>
        <taxon>Archaea</taxon>
        <taxon>Methanobacteriati</taxon>
        <taxon>Methanobacteriota</taxon>
        <taxon>Stenosarchaea group</taxon>
        <taxon>Methanomicrobia</taxon>
        <taxon>Methanosarcinales</taxon>
        <taxon>ANME-2 cluster</taxon>
        <taxon>Candidatus Methanogasteraceae</taxon>
        <taxon>Candidatus Methanogaster</taxon>
    </lineage>
</organism>
<dbReference type="PANTHER" id="PTHR43822">
    <property type="entry name" value="HOMOACONITASE, MITOCHONDRIAL-RELATED"/>
    <property type="match status" value="1"/>
</dbReference>
<proteinExistence type="inferred from homology"/>
<dbReference type="NCBIfam" id="NF003324">
    <property type="entry name" value="PRK04334.1-4"/>
    <property type="match status" value="1"/>
</dbReference>
<dbReference type="PRINTS" id="PR00415">
    <property type="entry name" value="ACONITASE"/>
</dbReference>
<dbReference type="InterPro" id="IPR036008">
    <property type="entry name" value="Aconitase_4Fe-4S_dom"/>
</dbReference>
<keyword evidence="3" id="KW-0411">Iron-sulfur</keyword>
<gene>
    <name evidence="7" type="primary">leuC</name>
    <name evidence="7" type="ORF">LDPHHAMN_00016</name>
    <name evidence="8" type="ORF">OPEKEIOC_00018</name>
</gene>
<dbReference type="GO" id="GO:0046872">
    <property type="term" value="F:metal ion binding"/>
    <property type="evidence" value="ECO:0007669"/>
    <property type="project" value="UniProtKB-KW"/>
</dbReference>
<evidence type="ECO:0000256" key="5">
    <source>
        <dbReference type="HAMAP-Rule" id="MF_01079"/>
    </source>
</evidence>
<dbReference type="AlphaFoldDB" id="A0A7G9YBT1"/>
<feature type="domain" description="Aconitase/3-isopropylmalate dehydratase large subunit alpha/beta/alpha" evidence="6">
    <location>
        <begin position="4"/>
        <end position="239"/>
    </location>
</feature>
<dbReference type="GO" id="GO:0051536">
    <property type="term" value="F:iron-sulfur cluster binding"/>
    <property type="evidence" value="ECO:0007669"/>
    <property type="project" value="UniProtKB-KW"/>
</dbReference>
<dbReference type="InterPro" id="IPR001030">
    <property type="entry name" value="Acoase/IPM_deHydtase_lsu_aba"/>
</dbReference>
<dbReference type="EMBL" id="MT631228">
    <property type="protein sequence ID" value="QNO46861.1"/>
    <property type="molecule type" value="Genomic_DNA"/>
</dbReference>
<reference evidence="7" key="1">
    <citation type="submission" date="2020-06" db="EMBL/GenBank/DDBJ databases">
        <title>Unique genomic features of the anaerobic methanotrophic archaea.</title>
        <authorList>
            <person name="Chadwick G.L."/>
            <person name="Skennerton C.T."/>
            <person name="Laso-Perez R."/>
            <person name="Leu A.O."/>
            <person name="Speth D.R."/>
            <person name="Yu H."/>
            <person name="Morgan-Lang C."/>
            <person name="Hatzenpichler R."/>
            <person name="Goudeau D."/>
            <person name="Malmstrom R."/>
            <person name="Brazelton W.J."/>
            <person name="Woyke T."/>
            <person name="Hallam S.J."/>
            <person name="Tyson G.W."/>
            <person name="Wegener G."/>
            <person name="Boetius A."/>
            <person name="Orphan V."/>
        </authorList>
    </citation>
    <scope>NUCLEOTIDE SEQUENCE</scope>
</reference>
<evidence type="ECO:0000256" key="3">
    <source>
        <dbReference type="ARBA" id="ARBA00023014"/>
    </source>
</evidence>
<sequence length="522" mass="55713">MVEKILSRKTGRDVLPNDMVVVPVDLHSRNDCTLPLAIQLMADELATRAVHDPEKVIAVCDHASPSPSEQVSNVQIMMRKFAQENGIKFCENGDGVCHQIVLEQHAAPYKVIIGADSRTCTHGALGAFATGMGSTDMAAIMAYGKAWLKVPTSYRIEVEGNLGTHIYSKDVFLYLCGQITADGATYMSMEFLGDAVDDMSVESRAVMSNMAIEAGGKCGLCAADEKTREFLARYGRSDEYAPLTPDRGGYCIGSISFHGPNHRLADNPQHKTTIMHKTDRNPQSKHPRERFQLKETIVTISSEEQYIPVAKRAIESCRRDLERFIRRDPFFASTLDEYQCPKSAPDIAVRMADAGSALGIGPMSAVAGTIAAIAVEAMVDAGATYAIVDNGGDIALVNDETVIVGIYAGITDDVSIGLEIEPRESILGICTSSGRIGHSISFGNADAATILSGDVSLADAAATAVGNAAIDIASIKEAFSILKGVKPITGGLILLDGNIGLYGRVPVVEAPQRVEYITGALG</sequence>
<evidence type="ECO:0000256" key="1">
    <source>
        <dbReference type="ARBA" id="ARBA00022723"/>
    </source>
</evidence>
<dbReference type="InterPro" id="IPR050067">
    <property type="entry name" value="IPM_dehydratase_rel_enz"/>
</dbReference>
<evidence type="ECO:0000313" key="8">
    <source>
        <dbReference type="EMBL" id="QNO46861.1"/>
    </source>
</evidence>
<evidence type="ECO:0000256" key="2">
    <source>
        <dbReference type="ARBA" id="ARBA00023004"/>
    </source>
</evidence>
<dbReference type="Pfam" id="PF00330">
    <property type="entry name" value="Aconitase"/>
    <property type="match status" value="1"/>
</dbReference>
<keyword evidence="2" id="KW-0408">Iron</keyword>
<dbReference type="EMBL" id="MT631122">
    <property type="protein sequence ID" value="QNO45465.1"/>
    <property type="molecule type" value="Genomic_DNA"/>
</dbReference>
<accession>A0A7G9YBT1</accession>
<dbReference type="SUPFAM" id="SSF53732">
    <property type="entry name" value="Aconitase iron-sulfur domain"/>
    <property type="match status" value="1"/>
</dbReference>
<dbReference type="GO" id="GO:0016829">
    <property type="term" value="F:lyase activity"/>
    <property type="evidence" value="ECO:0007669"/>
    <property type="project" value="UniProtKB-KW"/>
</dbReference>
<name>A0A7G9YBT1_9EURY</name>
<comment type="similarity">
    <text evidence="5">Belongs to the UPF0280 family.</text>
</comment>
<dbReference type="Gene3D" id="3.10.520.10">
    <property type="entry name" value="ApbE-like domains"/>
    <property type="match status" value="1"/>
</dbReference>
<evidence type="ECO:0000259" key="6">
    <source>
        <dbReference type="Pfam" id="PF00330"/>
    </source>
</evidence>
<keyword evidence="1" id="KW-0479">Metal-binding</keyword>
<dbReference type="SUPFAM" id="SSF143631">
    <property type="entry name" value="ApbE-like"/>
    <property type="match status" value="1"/>
</dbReference>
<dbReference type="Gene3D" id="3.30.499.10">
    <property type="entry name" value="Aconitase, domain 3"/>
    <property type="match status" value="1"/>
</dbReference>
<dbReference type="PANTHER" id="PTHR43822:SF2">
    <property type="entry name" value="HOMOACONITASE, MITOCHONDRIAL"/>
    <property type="match status" value="1"/>
</dbReference>